<evidence type="ECO:0000259" key="6">
    <source>
        <dbReference type="PROSITE" id="PS51935"/>
    </source>
</evidence>
<feature type="domain" description="NlpC/P60" evidence="6">
    <location>
        <begin position="65"/>
        <end position="191"/>
    </location>
</feature>
<protein>
    <submittedName>
        <fullName evidence="7">C40 family peptidase</fullName>
    </submittedName>
</protein>
<reference evidence="7 8" key="1">
    <citation type="journal article" date="2018" name="J. Microbiol.">
        <title>Aestuariibaculum marinum sp. nov., a marine bacterium isolated from seawater in South Korea.</title>
        <authorList>
            <person name="Choi J."/>
            <person name="Lee D."/>
            <person name="Jang J.H."/>
            <person name="Cha S."/>
            <person name="Seo T."/>
        </authorList>
    </citation>
    <scope>NUCLEOTIDE SEQUENCE [LARGE SCALE GENOMIC DNA]</scope>
    <source>
        <strain evidence="7 8">IP7</strain>
    </source>
</reference>
<dbReference type="PROSITE" id="PS51257">
    <property type="entry name" value="PROKAR_LIPOPROTEIN"/>
    <property type="match status" value="1"/>
</dbReference>
<dbReference type="InterPro" id="IPR000064">
    <property type="entry name" value="NLP_P60_dom"/>
</dbReference>
<keyword evidence="3" id="KW-0732">Signal</keyword>
<dbReference type="GO" id="GO:0006508">
    <property type="term" value="P:proteolysis"/>
    <property type="evidence" value="ECO:0007669"/>
    <property type="project" value="UniProtKB-KW"/>
</dbReference>
<dbReference type="GO" id="GO:0008234">
    <property type="term" value="F:cysteine-type peptidase activity"/>
    <property type="evidence" value="ECO:0007669"/>
    <property type="project" value="UniProtKB-KW"/>
</dbReference>
<organism evidence="7 8">
    <name type="scientific">Aestuariibaculum marinum</name>
    <dbReference type="NCBI Taxonomy" id="2683592"/>
    <lineage>
        <taxon>Bacteria</taxon>
        <taxon>Pseudomonadati</taxon>
        <taxon>Bacteroidota</taxon>
        <taxon>Flavobacteriia</taxon>
        <taxon>Flavobacteriales</taxon>
        <taxon>Flavobacteriaceae</taxon>
    </lineage>
</organism>
<keyword evidence="8" id="KW-1185">Reference proteome</keyword>
<evidence type="ECO:0000256" key="2">
    <source>
        <dbReference type="ARBA" id="ARBA00022670"/>
    </source>
</evidence>
<evidence type="ECO:0000256" key="1">
    <source>
        <dbReference type="ARBA" id="ARBA00007074"/>
    </source>
</evidence>
<dbReference type="AlphaFoldDB" id="A0A8J6QE20"/>
<evidence type="ECO:0000256" key="4">
    <source>
        <dbReference type="ARBA" id="ARBA00022801"/>
    </source>
</evidence>
<accession>A0A8J6QE20</accession>
<dbReference type="Pfam" id="PF00877">
    <property type="entry name" value="NLPC_P60"/>
    <property type="match status" value="1"/>
</dbReference>
<evidence type="ECO:0000256" key="3">
    <source>
        <dbReference type="ARBA" id="ARBA00022729"/>
    </source>
</evidence>
<evidence type="ECO:0000313" key="7">
    <source>
        <dbReference type="EMBL" id="MBD0825306.1"/>
    </source>
</evidence>
<dbReference type="EMBL" id="JACVXD010000012">
    <property type="protein sequence ID" value="MBD0825306.1"/>
    <property type="molecule type" value="Genomic_DNA"/>
</dbReference>
<proteinExistence type="inferred from homology"/>
<comment type="similarity">
    <text evidence="1">Belongs to the peptidase C40 family.</text>
</comment>
<name>A0A8J6QE20_9FLAO</name>
<dbReference type="SUPFAM" id="SSF54001">
    <property type="entry name" value="Cysteine proteinases"/>
    <property type="match status" value="1"/>
</dbReference>
<dbReference type="PROSITE" id="PS51935">
    <property type="entry name" value="NLPC_P60"/>
    <property type="match status" value="1"/>
</dbReference>
<dbReference type="PANTHER" id="PTHR47360">
    <property type="entry name" value="MUREIN DD-ENDOPEPTIDASE MEPS/MUREIN LD-CARBOXYPEPTIDASE"/>
    <property type="match status" value="1"/>
</dbReference>
<sequence>MRSLCFLLLLTLSFTSCKSSKKAKQKDSQVVINAKRALKNYDNNTAIVEDIEVSKAPISETKPAITKADAITSYALQFEGVRYKWGGTTSNGMDCSGLVFESFRANDIILPRISRDMAKQGDKIPLRKVQEGDLLFFKTANRRNNINHVGLIITTENDIQFIHATTRGGVIVSKLSEAYWNNAFVEARRIL</sequence>
<keyword evidence="2" id="KW-0645">Protease</keyword>
<dbReference type="InterPro" id="IPR038765">
    <property type="entry name" value="Papain-like_cys_pep_sf"/>
</dbReference>
<keyword evidence="4" id="KW-0378">Hydrolase</keyword>
<dbReference type="Gene3D" id="3.90.1720.10">
    <property type="entry name" value="endopeptidase domain like (from Nostoc punctiforme)"/>
    <property type="match status" value="1"/>
</dbReference>
<dbReference type="RefSeq" id="WP_188224593.1">
    <property type="nucleotide sequence ID" value="NZ_JACVXD010000012.1"/>
</dbReference>
<dbReference type="InterPro" id="IPR052062">
    <property type="entry name" value="Murein_DD/LD_carboxypeptidase"/>
</dbReference>
<comment type="caution">
    <text evidence="7">The sequence shown here is derived from an EMBL/GenBank/DDBJ whole genome shotgun (WGS) entry which is preliminary data.</text>
</comment>
<dbReference type="PANTHER" id="PTHR47360:SF1">
    <property type="entry name" value="ENDOPEPTIDASE NLPC-RELATED"/>
    <property type="match status" value="1"/>
</dbReference>
<dbReference type="Proteomes" id="UP000621516">
    <property type="component" value="Unassembled WGS sequence"/>
</dbReference>
<evidence type="ECO:0000313" key="8">
    <source>
        <dbReference type="Proteomes" id="UP000621516"/>
    </source>
</evidence>
<gene>
    <name evidence="7" type="ORF">ICJ85_14900</name>
</gene>
<evidence type="ECO:0000256" key="5">
    <source>
        <dbReference type="ARBA" id="ARBA00022807"/>
    </source>
</evidence>
<keyword evidence="5" id="KW-0788">Thiol protease</keyword>